<feature type="compositionally biased region" description="Basic and acidic residues" evidence="1">
    <location>
        <begin position="1"/>
        <end position="14"/>
    </location>
</feature>
<keyword evidence="4" id="KW-1185">Reference proteome</keyword>
<reference evidence="2" key="2">
    <citation type="submission" date="2017-06" db="EMBL/GenBank/DDBJ databases">
        <title>WGS assembly of Brachypodium distachyon.</title>
        <authorList>
            <consortium name="The International Brachypodium Initiative"/>
            <person name="Lucas S."/>
            <person name="Harmon-Smith M."/>
            <person name="Lail K."/>
            <person name="Tice H."/>
            <person name="Grimwood J."/>
            <person name="Bruce D."/>
            <person name="Barry K."/>
            <person name="Shu S."/>
            <person name="Lindquist E."/>
            <person name="Wang M."/>
            <person name="Pitluck S."/>
            <person name="Vogel J.P."/>
            <person name="Garvin D.F."/>
            <person name="Mockler T.C."/>
            <person name="Schmutz J."/>
            <person name="Rokhsar D."/>
            <person name="Bevan M.W."/>
        </authorList>
    </citation>
    <scope>NUCLEOTIDE SEQUENCE</scope>
    <source>
        <strain evidence="2">Bd21</strain>
    </source>
</reference>
<gene>
    <name evidence="2" type="ORF">BRADI_4g09813v3</name>
</gene>
<evidence type="ECO:0000313" key="3">
    <source>
        <dbReference type="EnsemblPlants" id="KQJ87210"/>
    </source>
</evidence>
<dbReference type="Gramene" id="KQJ87210">
    <property type="protein sequence ID" value="KQJ87210"/>
    <property type="gene ID" value="BRADI_4g09813v3"/>
</dbReference>
<dbReference type="EnsemblPlants" id="KQJ87210">
    <property type="protein sequence ID" value="KQJ87210"/>
    <property type="gene ID" value="BRADI_4g09813v3"/>
</dbReference>
<feature type="compositionally biased region" description="Basic and acidic residues" evidence="1">
    <location>
        <begin position="74"/>
        <end position="93"/>
    </location>
</feature>
<name>A0A0Q3H1F9_BRADI</name>
<dbReference type="Proteomes" id="UP000008810">
    <property type="component" value="Chromosome 4"/>
</dbReference>
<proteinExistence type="predicted"/>
<feature type="region of interest" description="Disordered" evidence="1">
    <location>
        <begin position="1"/>
        <end position="31"/>
    </location>
</feature>
<organism evidence="2">
    <name type="scientific">Brachypodium distachyon</name>
    <name type="common">Purple false brome</name>
    <name type="synonym">Trachynia distachya</name>
    <dbReference type="NCBI Taxonomy" id="15368"/>
    <lineage>
        <taxon>Eukaryota</taxon>
        <taxon>Viridiplantae</taxon>
        <taxon>Streptophyta</taxon>
        <taxon>Embryophyta</taxon>
        <taxon>Tracheophyta</taxon>
        <taxon>Spermatophyta</taxon>
        <taxon>Magnoliopsida</taxon>
        <taxon>Liliopsida</taxon>
        <taxon>Poales</taxon>
        <taxon>Poaceae</taxon>
        <taxon>BOP clade</taxon>
        <taxon>Pooideae</taxon>
        <taxon>Stipodae</taxon>
        <taxon>Brachypodieae</taxon>
        <taxon>Brachypodium</taxon>
    </lineage>
</organism>
<evidence type="ECO:0000313" key="4">
    <source>
        <dbReference type="Proteomes" id="UP000008810"/>
    </source>
</evidence>
<sequence>MADQATEKTSEIKSEYIGAFGTAAPPPPTSPLLELELRRLCQAPPAIRGPRDRSAHCSAKHHLQSGVSGTDGHIAGDHAGLRQDAGQRRHPDGRVGLQGRPASSSSPARSSAATSLFTGVKQLYSTEAWTGIQDIVGTSNNETRWPKKQVY</sequence>
<dbReference type="InParanoid" id="A0A0Q3H1F9"/>
<dbReference type="EMBL" id="CM000883">
    <property type="protein sequence ID" value="KQJ87210.1"/>
    <property type="molecule type" value="Genomic_DNA"/>
</dbReference>
<reference evidence="3" key="3">
    <citation type="submission" date="2018-08" db="UniProtKB">
        <authorList>
            <consortium name="EnsemblPlants"/>
        </authorList>
    </citation>
    <scope>IDENTIFICATION</scope>
    <source>
        <strain evidence="3">cv. Bd21</strain>
    </source>
</reference>
<evidence type="ECO:0000256" key="1">
    <source>
        <dbReference type="SAM" id="MobiDB-lite"/>
    </source>
</evidence>
<reference evidence="2 3" key="1">
    <citation type="journal article" date="2010" name="Nature">
        <title>Genome sequencing and analysis of the model grass Brachypodium distachyon.</title>
        <authorList>
            <consortium name="International Brachypodium Initiative"/>
        </authorList>
    </citation>
    <scope>NUCLEOTIDE SEQUENCE [LARGE SCALE GENOMIC DNA]</scope>
    <source>
        <strain evidence="2 3">Bd21</strain>
    </source>
</reference>
<dbReference type="AlphaFoldDB" id="A0A0Q3H1F9"/>
<protein>
    <submittedName>
        <fullName evidence="2 3">Uncharacterized protein</fullName>
    </submittedName>
</protein>
<feature type="compositionally biased region" description="Low complexity" evidence="1">
    <location>
        <begin position="100"/>
        <end position="113"/>
    </location>
</feature>
<accession>A0A0Q3H1F9</accession>
<evidence type="ECO:0000313" key="2">
    <source>
        <dbReference type="EMBL" id="KQJ87210.1"/>
    </source>
</evidence>
<feature type="region of interest" description="Disordered" evidence="1">
    <location>
        <begin position="44"/>
        <end position="113"/>
    </location>
</feature>